<feature type="region of interest" description="Disordered" evidence="1">
    <location>
        <begin position="1"/>
        <end position="36"/>
    </location>
</feature>
<keyword evidence="2" id="KW-0812">Transmembrane</keyword>
<organism evidence="3 4">
    <name type="scientific">Leifsonia virtsii</name>
    <dbReference type="NCBI Taxonomy" id="3035915"/>
    <lineage>
        <taxon>Bacteria</taxon>
        <taxon>Bacillati</taxon>
        <taxon>Actinomycetota</taxon>
        <taxon>Actinomycetes</taxon>
        <taxon>Micrococcales</taxon>
        <taxon>Microbacteriaceae</taxon>
        <taxon>Leifsonia</taxon>
    </lineage>
</organism>
<feature type="compositionally biased region" description="Basic and acidic residues" evidence="1">
    <location>
        <begin position="24"/>
        <end position="35"/>
    </location>
</feature>
<accession>A0ABT8IXS7</accession>
<proteinExistence type="predicted"/>
<evidence type="ECO:0000256" key="1">
    <source>
        <dbReference type="SAM" id="MobiDB-lite"/>
    </source>
</evidence>
<sequence>MSDEELPPALAEAYSNRKPFGRGFEPRPSPRDRRSANGPLAALVTVYTLALCVSMILFFVGFAAFSSDPLGGTGTIGWAGSFGAIGILGGMLHLAVAAIRRVIEDSGA</sequence>
<evidence type="ECO:0000313" key="3">
    <source>
        <dbReference type="EMBL" id="MDN4596834.1"/>
    </source>
</evidence>
<dbReference type="EMBL" id="JAROCB010000002">
    <property type="protein sequence ID" value="MDN4596834.1"/>
    <property type="molecule type" value="Genomic_DNA"/>
</dbReference>
<evidence type="ECO:0000256" key="2">
    <source>
        <dbReference type="SAM" id="Phobius"/>
    </source>
</evidence>
<keyword evidence="2" id="KW-0472">Membrane</keyword>
<dbReference type="RefSeq" id="WP_301217229.1">
    <property type="nucleotide sequence ID" value="NZ_JAROCB010000002.1"/>
</dbReference>
<evidence type="ECO:0008006" key="5">
    <source>
        <dbReference type="Google" id="ProtNLM"/>
    </source>
</evidence>
<feature type="transmembrane region" description="Helical" evidence="2">
    <location>
        <begin position="76"/>
        <end position="99"/>
    </location>
</feature>
<gene>
    <name evidence="3" type="ORF">P5G59_06765</name>
</gene>
<comment type="caution">
    <text evidence="3">The sequence shown here is derived from an EMBL/GenBank/DDBJ whole genome shotgun (WGS) entry which is preliminary data.</text>
</comment>
<keyword evidence="2" id="KW-1133">Transmembrane helix</keyword>
<reference evidence="3" key="1">
    <citation type="submission" date="2023-03" db="EMBL/GenBank/DDBJ databases">
        <title>MT1 and MT2 Draft Genomes of Novel Species.</title>
        <authorList>
            <person name="Venkateswaran K."/>
        </authorList>
    </citation>
    <scope>NUCLEOTIDE SEQUENCE</scope>
    <source>
        <strain evidence="3">F6_8S_P_1A</strain>
    </source>
</reference>
<name>A0ABT8IXS7_9MICO</name>
<keyword evidence="4" id="KW-1185">Reference proteome</keyword>
<evidence type="ECO:0000313" key="4">
    <source>
        <dbReference type="Proteomes" id="UP001174210"/>
    </source>
</evidence>
<feature type="transmembrane region" description="Helical" evidence="2">
    <location>
        <begin position="40"/>
        <end position="64"/>
    </location>
</feature>
<dbReference type="Proteomes" id="UP001174210">
    <property type="component" value="Unassembled WGS sequence"/>
</dbReference>
<protein>
    <recommendedName>
        <fullName evidence="5">Integral membrane protein</fullName>
    </recommendedName>
</protein>